<organism evidence="4 5">
    <name type="scientific">Candidatus Nitrosocosmicus oleophilus</name>
    <dbReference type="NCBI Taxonomy" id="1353260"/>
    <lineage>
        <taxon>Archaea</taxon>
        <taxon>Nitrososphaerota</taxon>
        <taxon>Nitrososphaeria</taxon>
        <taxon>Nitrososphaerales</taxon>
        <taxon>Nitrososphaeraceae</taxon>
        <taxon>Candidatus Nitrosocosmicus</taxon>
    </lineage>
</organism>
<evidence type="ECO:0000313" key="5">
    <source>
        <dbReference type="Proteomes" id="UP000058925"/>
    </source>
</evidence>
<evidence type="ECO:0000259" key="3">
    <source>
        <dbReference type="Pfam" id="PF00881"/>
    </source>
</evidence>
<keyword evidence="2" id="KW-0560">Oxidoreductase</keyword>
<dbReference type="PANTHER" id="PTHR43673">
    <property type="entry name" value="NAD(P)H NITROREDUCTASE YDGI-RELATED"/>
    <property type="match status" value="1"/>
</dbReference>
<dbReference type="SUPFAM" id="SSF55469">
    <property type="entry name" value="FMN-dependent nitroreductase-like"/>
    <property type="match status" value="1"/>
</dbReference>
<gene>
    <name evidence="4" type="ORF">NMY3_01602</name>
</gene>
<dbReference type="AlphaFoldDB" id="A0A654LX83"/>
<comment type="similarity">
    <text evidence="1">Belongs to the nitroreductase family.</text>
</comment>
<dbReference type="Pfam" id="PF00881">
    <property type="entry name" value="Nitroreductase"/>
    <property type="match status" value="2"/>
</dbReference>
<protein>
    <submittedName>
        <fullName evidence="4">Malonic semialdehyde reductase</fullName>
    </submittedName>
</protein>
<accession>A0A654LX83</accession>
<dbReference type="InterPro" id="IPR029479">
    <property type="entry name" value="Nitroreductase"/>
</dbReference>
<dbReference type="CDD" id="cd02138">
    <property type="entry name" value="TdsD-like"/>
    <property type="match status" value="1"/>
</dbReference>
<evidence type="ECO:0000256" key="1">
    <source>
        <dbReference type="ARBA" id="ARBA00007118"/>
    </source>
</evidence>
<dbReference type="GeneID" id="60421635"/>
<proteinExistence type="inferred from homology"/>
<dbReference type="Proteomes" id="UP000058925">
    <property type="component" value="Chromosome"/>
</dbReference>
<dbReference type="PANTHER" id="PTHR43673:SF10">
    <property type="entry name" value="NADH DEHYDROGENASE_NAD(P)H NITROREDUCTASE XCC3605-RELATED"/>
    <property type="match status" value="1"/>
</dbReference>
<dbReference type="OrthoDB" id="287850at2157"/>
<feature type="domain" description="Nitroreductase" evidence="3">
    <location>
        <begin position="79"/>
        <end position="162"/>
    </location>
</feature>
<dbReference type="InterPro" id="IPR000415">
    <property type="entry name" value="Nitroreductase-like"/>
</dbReference>
<name>A0A654LX83_9ARCH</name>
<dbReference type="KEGG" id="taa:NMY3_01602"/>
<evidence type="ECO:0000256" key="2">
    <source>
        <dbReference type="ARBA" id="ARBA00023002"/>
    </source>
</evidence>
<dbReference type="Gene3D" id="3.40.109.10">
    <property type="entry name" value="NADH Oxidase"/>
    <property type="match status" value="1"/>
</dbReference>
<reference evidence="5" key="1">
    <citation type="submission" date="2015-10" db="EMBL/GenBank/DDBJ databases">
        <title>Niche specialization of a soil ammonia-oxidizing archaeon, Candidatus Nitrosocosmicus oleophilus.</title>
        <authorList>
            <person name="Jung M.-Y."/>
            <person name="Rhee S.-K."/>
        </authorList>
    </citation>
    <scope>NUCLEOTIDE SEQUENCE [LARGE SCALE GENOMIC DNA]</scope>
    <source>
        <strain evidence="5">MY3</strain>
    </source>
</reference>
<dbReference type="EMBL" id="CP012850">
    <property type="protein sequence ID" value="ALI35805.1"/>
    <property type="molecule type" value="Genomic_DNA"/>
</dbReference>
<feature type="domain" description="Nitroreductase" evidence="3">
    <location>
        <begin position="22"/>
        <end position="63"/>
    </location>
</feature>
<evidence type="ECO:0000313" key="4">
    <source>
        <dbReference type="EMBL" id="ALI35805.1"/>
    </source>
</evidence>
<sequence>MVNKKVENGRLPQNKINPIFVDRWSPRSMTGEIINDETLMSLFEAARWAPSSYNNQPWRFLYAKKDTSSWNVFFNLLLEGNKVWAKDAAVLVVVISRKNFEHNEKPSITHQFDAGAAWENLALEASTRGIGTHGMQGFDYEKAREQLRIPSNFNIMAMIAIGIKGPRENLPPNLQEKEFPNHRKELSEIVMEGAFRNEEQTIQISKFRNMKCI</sequence>
<keyword evidence="5" id="KW-1185">Reference proteome</keyword>
<dbReference type="GO" id="GO:0016491">
    <property type="term" value="F:oxidoreductase activity"/>
    <property type="evidence" value="ECO:0007669"/>
    <property type="project" value="UniProtKB-KW"/>
</dbReference>
<dbReference type="RefSeq" id="WP_196818199.1">
    <property type="nucleotide sequence ID" value="NZ_CP012850.1"/>
</dbReference>